<reference evidence="2 3" key="1">
    <citation type="journal article" date="2015" name="Genome Announc.">
        <title>Draft genome sequence of a Halorubrum H3 strain isolated from the burlinskoye salt lake (Altai Krai, Russia).</title>
        <authorList>
            <person name="Rozanov A.S."/>
            <person name="Bryanskaya A.V."/>
            <person name="Malup T.K."/>
            <person name="Kotenko A.V."/>
            <person name="Peltek S.E."/>
        </authorList>
    </citation>
    <scope>NUCLEOTIDE SEQUENCE [LARGE SCALE GENOMIC DNA]</scope>
    <source>
        <strain evidence="2 3">H3</strain>
    </source>
</reference>
<proteinExistence type="predicted"/>
<organism evidence="2 3">
    <name type="scientific">Halorubrum saccharovorum</name>
    <dbReference type="NCBI Taxonomy" id="2248"/>
    <lineage>
        <taxon>Archaea</taxon>
        <taxon>Methanobacteriati</taxon>
        <taxon>Methanobacteriota</taxon>
        <taxon>Stenosarchaea group</taxon>
        <taxon>Halobacteria</taxon>
        <taxon>Halobacteriales</taxon>
        <taxon>Haloferacaceae</taxon>
        <taxon>Halorubrum</taxon>
    </lineage>
</organism>
<evidence type="ECO:0000313" key="3">
    <source>
        <dbReference type="Proteomes" id="UP000053331"/>
    </source>
</evidence>
<gene>
    <name evidence="2" type="ORF">FK85_21865</name>
</gene>
<evidence type="ECO:0000256" key="1">
    <source>
        <dbReference type="SAM" id="MobiDB-lite"/>
    </source>
</evidence>
<dbReference type="RefSeq" id="WP_050024618.1">
    <property type="nucleotide sequence ID" value="NZ_JNFH02000024.1"/>
</dbReference>
<dbReference type="AlphaFoldDB" id="A0A081EW29"/>
<dbReference type="InterPro" id="IPR058272">
    <property type="entry name" value="DUF7966"/>
</dbReference>
<comment type="caution">
    <text evidence="2">The sequence shown here is derived from an EMBL/GenBank/DDBJ whole genome shotgun (WGS) entry which is preliminary data.</text>
</comment>
<protein>
    <submittedName>
        <fullName evidence="2">Uncharacterized protein</fullName>
    </submittedName>
</protein>
<dbReference type="Pfam" id="PF25920">
    <property type="entry name" value="DUF7966"/>
    <property type="match status" value="1"/>
</dbReference>
<keyword evidence="3" id="KW-1185">Reference proteome</keyword>
<name>A0A081EW29_9EURY</name>
<dbReference type="EMBL" id="JNFH02000024">
    <property type="protein sequence ID" value="KDS91617.1"/>
    <property type="molecule type" value="Genomic_DNA"/>
</dbReference>
<sequence>MVSTAAVKRALSALASRTDTATRPAVAVIDEADAARADLRRAAEFVDADGLDRLDEAIAAAEHAGNEGAAKRGREARAAFRRFREVAADSDLGGGGDCGGDDGDERSK</sequence>
<feature type="compositionally biased region" description="Acidic residues" evidence="1">
    <location>
        <begin position="99"/>
        <end position="108"/>
    </location>
</feature>
<feature type="region of interest" description="Disordered" evidence="1">
    <location>
        <begin position="89"/>
        <end position="108"/>
    </location>
</feature>
<evidence type="ECO:0000313" key="2">
    <source>
        <dbReference type="EMBL" id="KDS91617.1"/>
    </source>
</evidence>
<dbReference type="Proteomes" id="UP000053331">
    <property type="component" value="Unassembled WGS sequence"/>
</dbReference>
<accession>A0A081EW29</accession>